<gene>
    <name evidence="2" type="ORF">ABMA28_000820</name>
</gene>
<proteinExistence type="predicted"/>
<evidence type="ECO:0000313" key="3">
    <source>
        <dbReference type="Proteomes" id="UP001549921"/>
    </source>
</evidence>
<name>A0ABD0T3M6_LOXSC</name>
<feature type="region of interest" description="Disordered" evidence="1">
    <location>
        <begin position="1"/>
        <end position="39"/>
    </location>
</feature>
<evidence type="ECO:0008006" key="4">
    <source>
        <dbReference type="Google" id="ProtNLM"/>
    </source>
</evidence>
<dbReference type="Proteomes" id="UP001549921">
    <property type="component" value="Unassembled WGS sequence"/>
</dbReference>
<dbReference type="EMBL" id="JBEDNZ010000010">
    <property type="protein sequence ID" value="KAL0832623.1"/>
    <property type="molecule type" value="Genomic_DNA"/>
</dbReference>
<protein>
    <recommendedName>
        <fullName evidence="4">Retrotransposon gag domain-containing protein</fullName>
    </recommendedName>
</protein>
<dbReference type="AlphaFoldDB" id="A0ABD0T3M6"/>
<sequence length="350" mass="38635">MPRRITRSNPASGSDTDVETDTETDRTVVQPDVPTTDVPSPNVAMSEAMLHNLVSSIARSQADANRVLIESILASNRDQHSSASSPRTDPLARFDGKSKDADELEAFIDAIEVFRDCTNISDEHALRAYPCVKSTVTSWSEALQRLRGMFGVPRPGYKIFRDIFSAEQNSERADVFVCKVRALLSKLPYVVPEIMKLDIVYGLLDRRIRKRVPRDAVDGLEQLITKVRLVEEQLAEVSSFITDNNASPVNPCSAQRRSIAGPSVNPSSAIHSVPTLVNSCSKLTPDSRDAILLDNPRVSNSKGVSSEKQKRVRSKCSYCKLFGHTVENCRKRASNKIKTDDSSHASDSSM</sequence>
<accession>A0ABD0T3M6</accession>
<comment type="caution">
    <text evidence="2">The sequence shown here is derived from an EMBL/GenBank/DDBJ whole genome shotgun (WGS) entry which is preliminary data.</text>
</comment>
<evidence type="ECO:0000256" key="1">
    <source>
        <dbReference type="SAM" id="MobiDB-lite"/>
    </source>
</evidence>
<organism evidence="2 3">
    <name type="scientific">Loxostege sticticalis</name>
    <name type="common">Beet webworm moth</name>
    <dbReference type="NCBI Taxonomy" id="481309"/>
    <lineage>
        <taxon>Eukaryota</taxon>
        <taxon>Metazoa</taxon>
        <taxon>Ecdysozoa</taxon>
        <taxon>Arthropoda</taxon>
        <taxon>Hexapoda</taxon>
        <taxon>Insecta</taxon>
        <taxon>Pterygota</taxon>
        <taxon>Neoptera</taxon>
        <taxon>Endopterygota</taxon>
        <taxon>Lepidoptera</taxon>
        <taxon>Glossata</taxon>
        <taxon>Ditrysia</taxon>
        <taxon>Pyraloidea</taxon>
        <taxon>Crambidae</taxon>
        <taxon>Pyraustinae</taxon>
        <taxon>Loxostege</taxon>
    </lineage>
</organism>
<evidence type="ECO:0000313" key="2">
    <source>
        <dbReference type="EMBL" id="KAL0832623.1"/>
    </source>
</evidence>
<feature type="compositionally biased region" description="Low complexity" evidence="1">
    <location>
        <begin position="27"/>
        <end position="39"/>
    </location>
</feature>
<reference evidence="2 3" key="1">
    <citation type="submission" date="2024-06" db="EMBL/GenBank/DDBJ databases">
        <title>A chromosome-level genome assembly of beet webworm, Loxostege sticticalis.</title>
        <authorList>
            <person name="Zhang Y."/>
        </authorList>
    </citation>
    <scope>NUCLEOTIDE SEQUENCE [LARGE SCALE GENOMIC DNA]</scope>
    <source>
        <strain evidence="2">AQ028</strain>
        <tissue evidence="2">Male pupae</tissue>
    </source>
</reference>